<feature type="domain" description="Major facilitator superfamily (MFS) profile" evidence="7">
    <location>
        <begin position="12"/>
        <end position="396"/>
    </location>
</feature>
<dbReference type="PANTHER" id="PTHR43124">
    <property type="entry name" value="PURINE EFFLUX PUMP PBUE"/>
    <property type="match status" value="1"/>
</dbReference>
<feature type="transmembrane region" description="Helical" evidence="6">
    <location>
        <begin position="306"/>
        <end position="326"/>
    </location>
</feature>
<evidence type="ECO:0000313" key="9">
    <source>
        <dbReference type="Proteomes" id="UP001501594"/>
    </source>
</evidence>
<dbReference type="Proteomes" id="UP001501594">
    <property type="component" value="Unassembled WGS sequence"/>
</dbReference>
<feature type="transmembrane region" description="Helical" evidence="6">
    <location>
        <begin position="252"/>
        <end position="271"/>
    </location>
</feature>
<evidence type="ECO:0000256" key="2">
    <source>
        <dbReference type="ARBA" id="ARBA00022475"/>
    </source>
</evidence>
<evidence type="ECO:0000313" key="8">
    <source>
        <dbReference type="EMBL" id="GAA4265118.1"/>
    </source>
</evidence>
<feature type="transmembrane region" description="Helical" evidence="6">
    <location>
        <begin position="283"/>
        <end position="300"/>
    </location>
</feature>
<dbReference type="Pfam" id="PF07690">
    <property type="entry name" value="MFS_1"/>
    <property type="match status" value="1"/>
</dbReference>
<keyword evidence="3 6" id="KW-0812">Transmembrane</keyword>
<proteinExistence type="predicted"/>
<name>A0ABP8DYQ2_9MICO</name>
<feature type="transmembrane region" description="Helical" evidence="6">
    <location>
        <begin position="54"/>
        <end position="75"/>
    </location>
</feature>
<dbReference type="InterPro" id="IPR020846">
    <property type="entry name" value="MFS_dom"/>
</dbReference>
<evidence type="ECO:0000256" key="4">
    <source>
        <dbReference type="ARBA" id="ARBA00022989"/>
    </source>
</evidence>
<protein>
    <submittedName>
        <fullName evidence="8">MFS transporter</fullName>
    </submittedName>
</protein>
<reference evidence="9" key="1">
    <citation type="journal article" date="2019" name="Int. J. Syst. Evol. Microbiol.">
        <title>The Global Catalogue of Microorganisms (GCM) 10K type strain sequencing project: providing services to taxonomists for standard genome sequencing and annotation.</title>
        <authorList>
            <consortium name="The Broad Institute Genomics Platform"/>
            <consortium name="The Broad Institute Genome Sequencing Center for Infectious Disease"/>
            <person name="Wu L."/>
            <person name="Ma J."/>
        </authorList>
    </citation>
    <scope>NUCLEOTIDE SEQUENCE [LARGE SCALE GENOMIC DNA]</scope>
    <source>
        <strain evidence="9">JCM 17442</strain>
    </source>
</reference>
<dbReference type="InterPro" id="IPR050189">
    <property type="entry name" value="MFS_Efflux_Transporters"/>
</dbReference>
<evidence type="ECO:0000256" key="1">
    <source>
        <dbReference type="ARBA" id="ARBA00004651"/>
    </source>
</evidence>
<feature type="transmembrane region" description="Helical" evidence="6">
    <location>
        <begin position="218"/>
        <end position="240"/>
    </location>
</feature>
<feature type="transmembrane region" description="Helical" evidence="6">
    <location>
        <begin position="145"/>
        <end position="164"/>
    </location>
</feature>
<evidence type="ECO:0000256" key="6">
    <source>
        <dbReference type="SAM" id="Phobius"/>
    </source>
</evidence>
<keyword evidence="4 6" id="KW-1133">Transmembrane helix</keyword>
<dbReference type="PANTHER" id="PTHR43124:SF3">
    <property type="entry name" value="CHLORAMPHENICOL EFFLUX PUMP RV0191"/>
    <property type="match status" value="1"/>
</dbReference>
<sequence>MPPVSARRRRLALVSLALGGFAIGATEFVAMGLLPNIARDLMPTAYAQSAEATTAHAGLLISAYALGVVVGAPTIAATTSHVPRKKLLLCLLAAFVVGTVASAILPTFGLVLLARFAAGLPHGAYFGIASLAAASLMGPGNKGKGVAFVLSGLTISNIVGVPLITALGQAAGWRVAYVAVALIFAATFAAVALALPPQPASEGASIRRELNAFTKPQVWLVMGIGAIGFGGFFAVYSYIATAVTVGTGSSESVVPFVLVGVGVGMTIGNLLGGWGADKSIRNTIFIGFAGLLVALVGYGLTAHSLVGIFFFAFLLGLTSSMISPAIQTRLMRVAGDSQIIAAALNHSAFNIGNSFGAYLGGAVIGAGLGVGAPAWVGVALAVLGVVLTVVSFAVQRRRPEAVASATDAIRTVRA</sequence>
<keyword evidence="9" id="KW-1185">Reference proteome</keyword>
<dbReference type="Gene3D" id="1.20.1250.20">
    <property type="entry name" value="MFS general substrate transporter like domains"/>
    <property type="match status" value="2"/>
</dbReference>
<feature type="transmembrane region" description="Helical" evidence="6">
    <location>
        <begin position="120"/>
        <end position="138"/>
    </location>
</feature>
<dbReference type="SUPFAM" id="SSF103473">
    <property type="entry name" value="MFS general substrate transporter"/>
    <property type="match status" value="1"/>
</dbReference>
<dbReference type="PROSITE" id="PS50850">
    <property type="entry name" value="MFS"/>
    <property type="match status" value="1"/>
</dbReference>
<comment type="caution">
    <text evidence="8">The sequence shown here is derived from an EMBL/GenBank/DDBJ whole genome shotgun (WGS) entry which is preliminary data.</text>
</comment>
<keyword evidence="5 6" id="KW-0472">Membrane</keyword>
<evidence type="ECO:0000259" key="7">
    <source>
        <dbReference type="PROSITE" id="PS50850"/>
    </source>
</evidence>
<comment type="subcellular location">
    <subcellularLocation>
        <location evidence="1">Cell membrane</location>
        <topology evidence="1">Multi-pass membrane protein</topology>
    </subcellularLocation>
</comment>
<dbReference type="InterPro" id="IPR036259">
    <property type="entry name" value="MFS_trans_sf"/>
</dbReference>
<feature type="transmembrane region" description="Helical" evidence="6">
    <location>
        <begin position="347"/>
        <end position="368"/>
    </location>
</feature>
<feature type="transmembrane region" description="Helical" evidence="6">
    <location>
        <begin position="87"/>
        <end position="114"/>
    </location>
</feature>
<feature type="transmembrane region" description="Helical" evidence="6">
    <location>
        <begin position="12"/>
        <end position="34"/>
    </location>
</feature>
<evidence type="ECO:0000256" key="5">
    <source>
        <dbReference type="ARBA" id="ARBA00023136"/>
    </source>
</evidence>
<feature type="transmembrane region" description="Helical" evidence="6">
    <location>
        <begin position="176"/>
        <end position="197"/>
    </location>
</feature>
<dbReference type="CDD" id="cd17324">
    <property type="entry name" value="MFS_NepI_like"/>
    <property type="match status" value="1"/>
</dbReference>
<dbReference type="EMBL" id="BAABAU010000001">
    <property type="protein sequence ID" value="GAA4265118.1"/>
    <property type="molecule type" value="Genomic_DNA"/>
</dbReference>
<organism evidence="8 9">
    <name type="scientific">Frondihabitans peucedani</name>
    <dbReference type="NCBI Taxonomy" id="598626"/>
    <lineage>
        <taxon>Bacteria</taxon>
        <taxon>Bacillati</taxon>
        <taxon>Actinomycetota</taxon>
        <taxon>Actinomycetes</taxon>
        <taxon>Micrococcales</taxon>
        <taxon>Microbacteriaceae</taxon>
        <taxon>Frondihabitans</taxon>
    </lineage>
</organism>
<dbReference type="InterPro" id="IPR011701">
    <property type="entry name" value="MFS"/>
</dbReference>
<accession>A0ABP8DYQ2</accession>
<evidence type="ECO:0000256" key="3">
    <source>
        <dbReference type="ARBA" id="ARBA00022692"/>
    </source>
</evidence>
<dbReference type="RefSeq" id="WP_344793669.1">
    <property type="nucleotide sequence ID" value="NZ_BAABAU010000001.1"/>
</dbReference>
<feature type="transmembrane region" description="Helical" evidence="6">
    <location>
        <begin position="374"/>
        <end position="394"/>
    </location>
</feature>
<keyword evidence="2" id="KW-1003">Cell membrane</keyword>
<gene>
    <name evidence="8" type="ORF">GCM10022256_07300</name>
</gene>